<gene>
    <name evidence="9" type="ORF">F511_27284</name>
</gene>
<feature type="region of interest" description="Disordered" evidence="7">
    <location>
        <begin position="60"/>
        <end position="79"/>
    </location>
</feature>
<sequence length="79" mass="8598">MANIRILAVACVALLMVSSIELGECSFIKYGDLNANRIPKQNTPPNPANEYHRGCNAAERCRPGERTSGTQPESSHVDI</sequence>
<evidence type="ECO:0000256" key="2">
    <source>
        <dbReference type="ARBA" id="ARBA00009178"/>
    </source>
</evidence>
<evidence type="ECO:0000313" key="9">
    <source>
        <dbReference type="EMBL" id="KZV23839.1"/>
    </source>
</evidence>
<feature type="chain" id="PRO_5016458881" evidence="8">
    <location>
        <begin position="26"/>
        <end position="79"/>
    </location>
</feature>
<keyword evidence="10" id="KW-1185">Reference proteome</keyword>
<evidence type="ECO:0000313" key="10">
    <source>
        <dbReference type="Proteomes" id="UP000250235"/>
    </source>
</evidence>
<organism evidence="9 10">
    <name type="scientific">Dorcoceras hygrometricum</name>
    <dbReference type="NCBI Taxonomy" id="472368"/>
    <lineage>
        <taxon>Eukaryota</taxon>
        <taxon>Viridiplantae</taxon>
        <taxon>Streptophyta</taxon>
        <taxon>Embryophyta</taxon>
        <taxon>Tracheophyta</taxon>
        <taxon>Spermatophyta</taxon>
        <taxon>Magnoliopsida</taxon>
        <taxon>eudicotyledons</taxon>
        <taxon>Gunneridae</taxon>
        <taxon>Pentapetalae</taxon>
        <taxon>asterids</taxon>
        <taxon>lamiids</taxon>
        <taxon>Lamiales</taxon>
        <taxon>Gesneriaceae</taxon>
        <taxon>Didymocarpoideae</taxon>
        <taxon>Trichosporeae</taxon>
        <taxon>Loxocarpinae</taxon>
        <taxon>Dorcoceras</taxon>
    </lineage>
</organism>
<evidence type="ECO:0000256" key="7">
    <source>
        <dbReference type="SAM" id="MobiDB-lite"/>
    </source>
</evidence>
<evidence type="ECO:0000256" key="1">
    <source>
        <dbReference type="ARBA" id="ARBA00004613"/>
    </source>
</evidence>
<evidence type="ECO:0000256" key="6">
    <source>
        <dbReference type="ARBA" id="ARBA00023157"/>
    </source>
</evidence>
<reference evidence="9 10" key="1">
    <citation type="journal article" date="2015" name="Proc. Natl. Acad. Sci. U.S.A.">
        <title>The resurrection genome of Boea hygrometrica: A blueprint for survival of dehydration.</title>
        <authorList>
            <person name="Xiao L."/>
            <person name="Yang G."/>
            <person name="Zhang L."/>
            <person name="Yang X."/>
            <person name="Zhao S."/>
            <person name="Ji Z."/>
            <person name="Zhou Q."/>
            <person name="Hu M."/>
            <person name="Wang Y."/>
            <person name="Chen M."/>
            <person name="Xu Y."/>
            <person name="Jin H."/>
            <person name="Xiao X."/>
            <person name="Hu G."/>
            <person name="Bao F."/>
            <person name="Hu Y."/>
            <person name="Wan P."/>
            <person name="Li L."/>
            <person name="Deng X."/>
            <person name="Kuang T."/>
            <person name="Xiang C."/>
            <person name="Zhu J.K."/>
            <person name="Oliver M.J."/>
            <person name="He Y."/>
        </authorList>
    </citation>
    <scope>NUCLEOTIDE SEQUENCE [LARGE SCALE GENOMIC DNA]</scope>
    <source>
        <strain evidence="10">cv. XS01</strain>
    </source>
</reference>
<keyword evidence="3" id="KW-0964">Secreted</keyword>
<evidence type="ECO:0000256" key="5">
    <source>
        <dbReference type="ARBA" id="ARBA00022729"/>
    </source>
</evidence>
<accession>A0A2Z7AWK5</accession>
<keyword evidence="6" id="KW-1015">Disulfide bond</keyword>
<comment type="similarity">
    <text evidence="2">Belongs to the plant rapid alkalinization factor (RALF) family.</text>
</comment>
<comment type="subcellular location">
    <subcellularLocation>
        <location evidence="1">Secreted</location>
    </subcellularLocation>
</comment>
<dbReference type="AlphaFoldDB" id="A0A2Z7AWK5"/>
<dbReference type="Pfam" id="PF05498">
    <property type="entry name" value="RALF"/>
    <property type="match status" value="1"/>
</dbReference>
<name>A0A2Z7AWK5_9LAMI</name>
<dbReference type="Proteomes" id="UP000250235">
    <property type="component" value="Unassembled WGS sequence"/>
</dbReference>
<dbReference type="EMBL" id="KV013365">
    <property type="protein sequence ID" value="KZV23839.1"/>
    <property type="molecule type" value="Genomic_DNA"/>
</dbReference>
<evidence type="ECO:0000256" key="8">
    <source>
        <dbReference type="SAM" id="SignalP"/>
    </source>
</evidence>
<keyword evidence="4" id="KW-0372">Hormone</keyword>
<dbReference type="GO" id="GO:0005576">
    <property type="term" value="C:extracellular region"/>
    <property type="evidence" value="ECO:0007669"/>
    <property type="project" value="UniProtKB-SubCell"/>
</dbReference>
<feature type="compositionally biased region" description="Polar residues" evidence="7">
    <location>
        <begin position="67"/>
        <end position="79"/>
    </location>
</feature>
<dbReference type="InterPro" id="IPR008801">
    <property type="entry name" value="RALF"/>
</dbReference>
<evidence type="ECO:0000256" key="3">
    <source>
        <dbReference type="ARBA" id="ARBA00022525"/>
    </source>
</evidence>
<feature type="signal peptide" evidence="8">
    <location>
        <begin position="1"/>
        <end position="25"/>
    </location>
</feature>
<dbReference type="GO" id="GO:0005179">
    <property type="term" value="F:hormone activity"/>
    <property type="evidence" value="ECO:0007669"/>
    <property type="project" value="UniProtKB-KW"/>
</dbReference>
<evidence type="ECO:0000256" key="4">
    <source>
        <dbReference type="ARBA" id="ARBA00022702"/>
    </source>
</evidence>
<keyword evidence="5 8" id="KW-0732">Signal</keyword>
<proteinExistence type="inferred from homology"/>
<protein>
    <submittedName>
        <fullName evidence="9">Uncharacterized protein</fullName>
    </submittedName>
</protein>